<gene>
    <name evidence="2" type="ORF">V1477_001095</name>
</gene>
<keyword evidence="1" id="KW-1133">Transmembrane helix</keyword>
<feature type="transmembrane region" description="Helical" evidence="1">
    <location>
        <begin position="25"/>
        <end position="47"/>
    </location>
</feature>
<evidence type="ECO:0000313" key="3">
    <source>
        <dbReference type="Proteomes" id="UP001607303"/>
    </source>
</evidence>
<protein>
    <submittedName>
        <fullName evidence="2">Uncharacterized protein</fullName>
    </submittedName>
</protein>
<evidence type="ECO:0000256" key="1">
    <source>
        <dbReference type="SAM" id="Phobius"/>
    </source>
</evidence>
<organism evidence="2 3">
    <name type="scientific">Vespula maculifrons</name>
    <name type="common">Eastern yellow jacket</name>
    <name type="synonym">Wasp</name>
    <dbReference type="NCBI Taxonomy" id="7453"/>
    <lineage>
        <taxon>Eukaryota</taxon>
        <taxon>Metazoa</taxon>
        <taxon>Ecdysozoa</taxon>
        <taxon>Arthropoda</taxon>
        <taxon>Hexapoda</taxon>
        <taxon>Insecta</taxon>
        <taxon>Pterygota</taxon>
        <taxon>Neoptera</taxon>
        <taxon>Endopterygota</taxon>
        <taxon>Hymenoptera</taxon>
        <taxon>Apocrita</taxon>
        <taxon>Aculeata</taxon>
        <taxon>Vespoidea</taxon>
        <taxon>Vespidae</taxon>
        <taxon>Vespinae</taxon>
        <taxon>Vespula</taxon>
    </lineage>
</organism>
<reference evidence="2 3" key="1">
    <citation type="journal article" date="2024" name="Ann. Entomol. Soc. Am.">
        <title>Genomic analyses of the southern and eastern yellowjacket wasps (Hymenoptera: Vespidae) reveal evolutionary signatures of social life.</title>
        <authorList>
            <person name="Catto M.A."/>
            <person name="Caine P.B."/>
            <person name="Orr S.E."/>
            <person name="Hunt B.G."/>
            <person name="Goodisman M.A.D."/>
        </authorList>
    </citation>
    <scope>NUCLEOTIDE SEQUENCE [LARGE SCALE GENOMIC DNA]</scope>
    <source>
        <strain evidence="2">232</strain>
        <tissue evidence="2">Head and thorax</tissue>
    </source>
</reference>
<proteinExistence type="predicted"/>
<dbReference type="AlphaFoldDB" id="A0ABD2D0Y3"/>
<keyword evidence="3" id="KW-1185">Reference proteome</keyword>
<evidence type="ECO:0000313" key="2">
    <source>
        <dbReference type="EMBL" id="KAL2750992.1"/>
    </source>
</evidence>
<dbReference type="Proteomes" id="UP001607303">
    <property type="component" value="Unassembled WGS sequence"/>
</dbReference>
<keyword evidence="1" id="KW-0472">Membrane</keyword>
<feature type="transmembrane region" description="Helical" evidence="1">
    <location>
        <begin position="53"/>
        <end position="73"/>
    </location>
</feature>
<name>A0ABD2D0Y3_VESMC</name>
<keyword evidence="1" id="KW-0812">Transmembrane</keyword>
<comment type="caution">
    <text evidence="2">The sequence shown here is derived from an EMBL/GenBank/DDBJ whole genome shotgun (WGS) entry which is preliminary data.</text>
</comment>
<dbReference type="EMBL" id="JAYRBN010000008">
    <property type="protein sequence ID" value="KAL2750992.1"/>
    <property type="molecule type" value="Genomic_DNA"/>
</dbReference>
<accession>A0ABD2D0Y3</accession>
<sequence length="131" mass="14451">MYLYWLDSIAIHIRSRTSGLHVSRGVRACLVGWLVGWLAGWLVGWLVSWLLGWLVGCLLACLFAWLPACLNLLEVVPSSMMNDAGTKERLMGLCIIDSGSRTSMTVTRFTVCNGYANAISLVGMASNRLDR</sequence>